<name>A0A9K3JBW5_HELAN</name>
<reference evidence="1" key="2">
    <citation type="submission" date="2020-06" db="EMBL/GenBank/DDBJ databases">
        <title>Helianthus annuus Genome sequencing and assembly Release 2.</title>
        <authorList>
            <person name="Gouzy J."/>
            <person name="Langlade N."/>
            <person name="Munos S."/>
        </authorList>
    </citation>
    <scope>NUCLEOTIDE SEQUENCE</scope>
    <source>
        <tissue evidence="1">Leaves</tissue>
    </source>
</reference>
<sequence>MICAFLLLSCWLIITFLQGLNITSFCFILSMLAVLAQELRLYKFLVLDANKGFSPFQVDCTEIVYDQPSEKFNPNDGDGLHLIFTKRSYELFAYSGTWVRS</sequence>
<proteinExistence type="predicted"/>
<dbReference type="AlphaFoldDB" id="A0A9K3JBW5"/>
<gene>
    <name evidence="1" type="ORF">HanXRQr2_Chr03g0089581</name>
</gene>
<evidence type="ECO:0000313" key="2">
    <source>
        <dbReference type="Proteomes" id="UP000215914"/>
    </source>
</evidence>
<comment type="caution">
    <text evidence="1">The sequence shown here is derived from an EMBL/GenBank/DDBJ whole genome shotgun (WGS) entry which is preliminary data.</text>
</comment>
<reference evidence="1" key="1">
    <citation type="journal article" date="2017" name="Nature">
        <title>The sunflower genome provides insights into oil metabolism, flowering and Asterid evolution.</title>
        <authorList>
            <person name="Badouin H."/>
            <person name="Gouzy J."/>
            <person name="Grassa C.J."/>
            <person name="Murat F."/>
            <person name="Staton S.E."/>
            <person name="Cottret L."/>
            <person name="Lelandais-Briere C."/>
            <person name="Owens G.L."/>
            <person name="Carrere S."/>
            <person name="Mayjonade B."/>
            <person name="Legrand L."/>
            <person name="Gill N."/>
            <person name="Kane N.C."/>
            <person name="Bowers J.E."/>
            <person name="Hubner S."/>
            <person name="Bellec A."/>
            <person name="Berard A."/>
            <person name="Berges H."/>
            <person name="Blanchet N."/>
            <person name="Boniface M.C."/>
            <person name="Brunel D."/>
            <person name="Catrice O."/>
            <person name="Chaidir N."/>
            <person name="Claudel C."/>
            <person name="Donnadieu C."/>
            <person name="Faraut T."/>
            <person name="Fievet G."/>
            <person name="Helmstetter N."/>
            <person name="King M."/>
            <person name="Knapp S.J."/>
            <person name="Lai Z."/>
            <person name="Le Paslier M.C."/>
            <person name="Lippi Y."/>
            <person name="Lorenzon L."/>
            <person name="Mandel J.R."/>
            <person name="Marage G."/>
            <person name="Marchand G."/>
            <person name="Marquand E."/>
            <person name="Bret-Mestries E."/>
            <person name="Morien E."/>
            <person name="Nambeesan S."/>
            <person name="Nguyen T."/>
            <person name="Pegot-Espagnet P."/>
            <person name="Pouilly N."/>
            <person name="Raftis F."/>
            <person name="Sallet E."/>
            <person name="Schiex T."/>
            <person name="Thomas J."/>
            <person name="Vandecasteele C."/>
            <person name="Vares D."/>
            <person name="Vear F."/>
            <person name="Vautrin S."/>
            <person name="Crespi M."/>
            <person name="Mangin B."/>
            <person name="Burke J.M."/>
            <person name="Salse J."/>
            <person name="Munos S."/>
            <person name="Vincourt P."/>
            <person name="Rieseberg L.H."/>
            <person name="Langlade N.B."/>
        </authorList>
    </citation>
    <scope>NUCLEOTIDE SEQUENCE</scope>
    <source>
        <tissue evidence="1">Leaves</tissue>
    </source>
</reference>
<accession>A0A9K3JBW5</accession>
<protein>
    <submittedName>
        <fullName evidence="1">Uncharacterized protein</fullName>
    </submittedName>
</protein>
<dbReference type="EMBL" id="MNCJ02000318">
    <property type="protein sequence ID" value="KAF5812711.1"/>
    <property type="molecule type" value="Genomic_DNA"/>
</dbReference>
<dbReference type="Proteomes" id="UP000215914">
    <property type="component" value="Unassembled WGS sequence"/>
</dbReference>
<keyword evidence="2" id="KW-1185">Reference proteome</keyword>
<organism evidence="1 2">
    <name type="scientific">Helianthus annuus</name>
    <name type="common">Common sunflower</name>
    <dbReference type="NCBI Taxonomy" id="4232"/>
    <lineage>
        <taxon>Eukaryota</taxon>
        <taxon>Viridiplantae</taxon>
        <taxon>Streptophyta</taxon>
        <taxon>Embryophyta</taxon>
        <taxon>Tracheophyta</taxon>
        <taxon>Spermatophyta</taxon>
        <taxon>Magnoliopsida</taxon>
        <taxon>eudicotyledons</taxon>
        <taxon>Gunneridae</taxon>
        <taxon>Pentapetalae</taxon>
        <taxon>asterids</taxon>
        <taxon>campanulids</taxon>
        <taxon>Asterales</taxon>
        <taxon>Asteraceae</taxon>
        <taxon>Asteroideae</taxon>
        <taxon>Heliantheae alliance</taxon>
        <taxon>Heliantheae</taxon>
        <taxon>Helianthus</taxon>
    </lineage>
</organism>
<evidence type="ECO:0000313" key="1">
    <source>
        <dbReference type="EMBL" id="KAF5812711.1"/>
    </source>
</evidence>
<dbReference type="Gramene" id="mRNA:HanXRQr2_Chr03g0089581">
    <property type="protein sequence ID" value="mRNA:HanXRQr2_Chr03g0089581"/>
    <property type="gene ID" value="HanXRQr2_Chr03g0089581"/>
</dbReference>